<evidence type="ECO:0000313" key="3">
    <source>
        <dbReference type="Proteomes" id="UP001150217"/>
    </source>
</evidence>
<keyword evidence="3" id="KW-1185">Reference proteome</keyword>
<evidence type="ECO:0000313" key="2">
    <source>
        <dbReference type="EMBL" id="KAJ4501673.1"/>
    </source>
</evidence>
<proteinExistence type="predicted"/>
<keyword evidence="1" id="KW-1133">Transmembrane helix</keyword>
<comment type="caution">
    <text evidence="2">The sequence shown here is derived from an EMBL/GenBank/DDBJ whole genome shotgun (WGS) entry which is preliminary data.</text>
</comment>
<gene>
    <name evidence="2" type="ORF">C8R41DRAFT_862234</name>
</gene>
<reference evidence="2" key="1">
    <citation type="submission" date="2022-08" db="EMBL/GenBank/DDBJ databases">
        <title>A Global Phylogenomic Analysis of the Shiitake Genus Lentinula.</title>
        <authorList>
            <consortium name="DOE Joint Genome Institute"/>
            <person name="Sierra-Patev S."/>
            <person name="Min B."/>
            <person name="Naranjo-Ortiz M."/>
            <person name="Looney B."/>
            <person name="Konkel Z."/>
            <person name="Slot J.C."/>
            <person name="Sakamoto Y."/>
            <person name="Steenwyk J.L."/>
            <person name="Rokas A."/>
            <person name="Carro J."/>
            <person name="Camarero S."/>
            <person name="Ferreira P."/>
            <person name="Molpeceres G."/>
            <person name="Ruiz-Duenas F.J."/>
            <person name="Serrano A."/>
            <person name="Henrissat B."/>
            <person name="Drula E."/>
            <person name="Hughes K.W."/>
            <person name="Mata J.L."/>
            <person name="Ishikawa N.K."/>
            <person name="Vargas-Isla R."/>
            <person name="Ushijima S."/>
            <person name="Smith C.A."/>
            <person name="Ahrendt S."/>
            <person name="Andreopoulos W."/>
            <person name="He G."/>
            <person name="Labutti K."/>
            <person name="Lipzen A."/>
            <person name="Ng V."/>
            <person name="Riley R."/>
            <person name="Sandor L."/>
            <person name="Barry K."/>
            <person name="Martinez A.T."/>
            <person name="Xiao Y."/>
            <person name="Gibbons J.G."/>
            <person name="Terashima K."/>
            <person name="Grigoriev I.V."/>
            <person name="Hibbett D.S."/>
        </authorList>
    </citation>
    <scope>NUCLEOTIDE SEQUENCE</scope>
    <source>
        <strain evidence="2">RHP3577 ss4</strain>
    </source>
</reference>
<feature type="transmembrane region" description="Helical" evidence="1">
    <location>
        <begin position="59"/>
        <end position="88"/>
    </location>
</feature>
<evidence type="ECO:0008006" key="4">
    <source>
        <dbReference type="Google" id="ProtNLM"/>
    </source>
</evidence>
<protein>
    <recommendedName>
        <fullName evidence="4">Retrotransposon gag domain-containing protein</fullName>
    </recommendedName>
</protein>
<dbReference type="Proteomes" id="UP001150217">
    <property type="component" value="Unassembled WGS sequence"/>
</dbReference>
<sequence>MTGPVGFDRGNECTFGRNVHSVPGCLIDDGAAAGSLAPFVDSTSATSATKDNNNLSEPYLLLVVSVLGSPWFSLVLTTIFSTIIYFMATISLDSMDIDQTVQPSSFPTSVSTTASPPFEIVRFKGQEFCVCRPAEPQPEDTLVLPERYEKEEEIFYVRYQDLNGLKRNALVQITKDCGLSSHQNMNILREKITEFSKDMVQWKILLAGARRAHRGVRSGKIIKNESSNQDKNSPTLQIKKAKEKLSTLRRNALMGVAANTSSGQILVAQRSKDMRTLEQKTQLLKLAKKFCDAHPYIPLEELNRRAKAKADAAKVQSASIDGLASMVGTLVQRLPTLLSAPFTTLGLHSMSLLDSDLLSTFRPVSMPMKLRIEESNSRGNNNGIITETAMDQEPVAEKNGRSLVEAGNRITKGKDGEETDEPMRETCSVYVGMKDDVVMADAEDSAGHRRSLASAQAEVVNVVSHPEVSAVDFPVEKGITTIKIAHGRLLNFESADIRDPRQISFATNIPHLERVWDDEGPNWDPADCGVNLLSINGTPIALRYWPEVFSGKKDARWKALKKNWTEWKFVVERYRSSTADAFWKEFSSADGKPFNWKRICETLRVERAAHEQNIVDRAKAEYGADFDKVFVNRGKVLTDRTAIACRYFEKHTMDLN</sequence>
<evidence type="ECO:0000256" key="1">
    <source>
        <dbReference type="SAM" id="Phobius"/>
    </source>
</evidence>
<dbReference type="EMBL" id="JANVFT010000001">
    <property type="protein sequence ID" value="KAJ4501673.1"/>
    <property type="molecule type" value="Genomic_DNA"/>
</dbReference>
<name>A0ABQ8VZ61_9AGAR</name>
<keyword evidence="1" id="KW-0812">Transmembrane</keyword>
<keyword evidence="1" id="KW-0472">Membrane</keyword>
<organism evidence="2 3">
    <name type="scientific">Lentinula lateritia</name>
    <dbReference type="NCBI Taxonomy" id="40482"/>
    <lineage>
        <taxon>Eukaryota</taxon>
        <taxon>Fungi</taxon>
        <taxon>Dikarya</taxon>
        <taxon>Basidiomycota</taxon>
        <taxon>Agaricomycotina</taxon>
        <taxon>Agaricomycetes</taxon>
        <taxon>Agaricomycetidae</taxon>
        <taxon>Agaricales</taxon>
        <taxon>Marasmiineae</taxon>
        <taxon>Omphalotaceae</taxon>
        <taxon>Lentinula</taxon>
    </lineage>
</organism>
<accession>A0ABQ8VZ61</accession>